<dbReference type="Pfam" id="PF00688">
    <property type="entry name" value="TGFb_propeptide"/>
    <property type="match status" value="1"/>
</dbReference>
<comment type="caution">
    <text evidence="2">The sequence shown here is derived from an EMBL/GenBank/DDBJ whole genome shotgun (WGS) entry which is preliminary data.</text>
</comment>
<sequence>MTNKPEFLGKACKLLTSKTVNDTFQPNGLKLHCAERFVIWPEEIPTNGNLFKFAKIEISPGEDVVKEEFHVYQASLHSEKLKLTVFNVTNDDVNNKNIISSIDVEANTNGWRIFDVTGMMSTDQDSYEQNYILTVIATSVATNNVVKVDFVRIIANAVEPPKMPIYVHFLNDERSHSKGNVCRHSTDVYNMQDGDEKACDALGL</sequence>
<feature type="domain" description="TGF-beta propeptide" evidence="1">
    <location>
        <begin position="48"/>
        <end position="167"/>
    </location>
</feature>
<reference evidence="2 3" key="1">
    <citation type="submission" date="2020-08" db="EMBL/GenBank/DDBJ databases">
        <title>Aphidius gifuensis genome sequencing and assembly.</title>
        <authorList>
            <person name="Du Z."/>
        </authorList>
    </citation>
    <scope>NUCLEOTIDE SEQUENCE [LARGE SCALE GENOMIC DNA]</scope>
    <source>
        <strain evidence="2">YNYX2018</strain>
        <tissue evidence="2">Adults</tissue>
    </source>
</reference>
<dbReference type="InterPro" id="IPR001111">
    <property type="entry name" value="TGF-b_propeptide"/>
</dbReference>
<protein>
    <recommendedName>
        <fullName evidence="1">TGF-beta propeptide domain-containing protein</fullName>
    </recommendedName>
</protein>
<dbReference type="Proteomes" id="UP000639338">
    <property type="component" value="Unassembled WGS sequence"/>
</dbReference>
<dbReference type="Gene3D" id="2.60.120.970">
    <property type="match status" value="1"/>
</dbReference>
<dbReference type="EMBL" id="JACMRX010000006">
    <property type="protein sequence ID" value="KAF7987684.1"/>
    <property type="molecule type" value="Genomic_DNA"/>
</dbReference>
<accession>A0A834XLU8</accession>
<proteinExistence type="predicted"/>
<dbReference type="AlphaFoldDB" id="A0A834XLU8"/>
<name>A0A834XLU8_APHGI</name>
<evidence type="ECO:0000313" key="3">
    <source>
        <dbReference type="Proteomes" id="UP000639338"/>
    </source>
</evidence>
<evidence type="ECO:0000313" key="2">
    <source>
        <dbReference type="EMBL" id="KAF7987684.1"/>
    </source>
</evidence>
<gene>
    <name evidence="2" type="ORF">HCN44_003547</name>
</gene>
<keyword evidence="3" id="KW-1185">Reference proteome</keyword>
<organism evidence="2 3">
    <name type="scientific">Aphidius gifuensis</name>
    <name type="common">Parasitoid wasp</name>
    <dbReference type="NCBI Taxonomy" id="684658"/>
    <lineage>
        <taxon>Eukaryota</taxon>
        <taxon>Metazoa</taxon>
        <taxon>Ecdysozoa</taxon>
        <taxon>Arthropoda</taxon>
        <taxon>Hexapoda</taxon>
        <taxon>Insecta</taxon>
        <taxon>Pterygota</taxon>
        <taxon>Neoptera</taxon>
        <taxon>Endopterygota</taxon>
        <taxon>Hymenoptera</taxon>
        <taxon>Apocrita</taxon>
        <taxon>Ichneumonoidea</taxon>
        <taxon>Braconidae</taxon>
        <taxon>Aphidiinae</taxon>
        <taxon>Aphidius</taxon>
    </lineage>
</organism>
<evidence type="ECO:0000259" key="1">
    <source>
        <dbReference type="Pfam" id="PF00688"/>
    </source>
</evidence>